<dbReference type="InterPro" id="IPR045340">
    <property type="entry name" value="DUF6533"/>
</dbReference>
<dbReference type="Pfam" id="PF20151">
    <property type="entry name" value="DUF6533"/>
    <property type="match status" value="1"/>
</dbReference>
<keyword evidence="1" id="KW-1133">Transmembrane helix</keyword>
<dbReference type="AlphaFoldDB" id="A0A0H2S602"/>
<organism evidence="3 4">
    <name type="scientific">Schizopora paradoxa</name>
    <dbReference type="NCBI Taxonomy" id="27342"/>
    <lineage>
        <taxon>Eukaryota</taxon>
        <taxon>Fungi</taxon>
        <taxon>Dikarya</taxon>
        <taxon>Basidiomycota</taxon>
        <taxon>Agaricomycotina</taxon>
        <taxon>Agaricomycetes</taxon>
        <taxon>Hymenochaetales</taxon>
        <taxon>Schizoporaceae</taxon>
        <taxon>Schizopora</taxon>
    </lineage>
</organism>
<accession>A0A0H2S602</accession>
<proteinExistence type="predicted"/>
<keyword evidence="1" id="KW-0472">Membrane</keyword>
<feature type="transmembrane region" description="Helical" evidence="1">
    <location>
        <begin position="232"/>
        <end position="253"/>
    </location>
</feature>
<gene>
    <name evidence="3" type="ORF">SCHPADRAFT_51402</name>
</gene>
<feature type="transmembrane region" description="Helical" evidence="1">
    <location>
        <begin position="132"/>
        <end position="155"/>
    </location>
</feature>
<feature type="transmembrane region" description="Helical" evidence="1">
    <location>
        <begin position="101"/>
        <end position="120"/>
    </location>
</feature>
<reference evidence="3 4" key="1">
    <citation type="submission" date="2015-04" db="EMBL/GenBank/DDBJ databases">
        <title>Complete genome sequence of Schizopora paradoxa KUC8140, a cosmopolitan wood degrader in East Asia.</title>
        <authorList>
            <consortium name="DOE Joint Genome Institute"/>
            <person name="Min B."/>
            <person name="Park H."/>
            <person name="Jang Y."/>
            <person name="Kim J.-J."/>
            <person name="Kim K.H."/>
            <person name="Pangilinan J."/>
            <person name="Lipzen A."/>
            <person name="Riley R."/>
            <person name="Grigoriev I.V."/>
            <person name="Spatafora J.W."/>
            <person name="Choi I.-G."/>
        </authorList>
    </citation>
    <scope>NUCLEOTIDE SEQUENCE [LARGE SCALE GENOMIC DNA]</scope>
    <source>
        <strain evidence="3 4">KUC8140</strain>
    </source>
</reference>
<dbReference type="EMBL" id="KQ085885">
    <property type="protein sequence ID" value="KLO19622.1"/>
    <property type="molecule type" value="Genomic_DNA"/>
</dbReference>
<dbReference type="OrthoDB" id="3206101at2759"/>
<sequence>MLDLPLAVASAVPGLYSEGRVVDYAGIAAAVWTAYDIVITFGDEVEHIWGAPWSLAKTCYVFSRYFGAFAVQLIALEAPTKWLVTSVDISFNGNLCTGISLFKAITGLLLGLSVEVVMLLRVHALYGSRRRILLFLATAYIIEFTTASTIIALTLREILYSSGPVVFNEIPMNAPLTGCNPISVPSYFSLYWLALLSFQSILFVMMAVNMIRSRLAWRGLEGIGRARLLTIFFRDGTVFYALNLATLLANLAFCKISNSPVSQLGVCLHLSVLSVSCSRLILNMRTLTGNATHGMSCEATLETICFRKTIPQNIFEHSTTGHGHSHGWDEIDSITVRPNKDEICP</sequence>
<name>A0A0H2S602_9AGAM</name>
<evidence type="ECO:0000259" key="2">
    <source>
        <dbReference type="Pfam" id="PF20151"/>
    </source>
</evidence>
<protein>
    <recommendedName>
        <fullName evidence="2">DUF6533 domain-containing protein</fullName>
    </recommendedName>
</protein>
<evidence type="ECO:0000256" key="1">
    <source>
        <dbReference type="SAM" id="Phobius"/>
    </source>
</evidence>
<evidence type="ECO:0000313" key="3">
    <source>
        <dbReference type="EMBL" id="KLO19622.1"/>
    </source>
</evidence>
<feature type="transmembrane region" description="Helical" evidence="1">
    <location>
        <begin position="190"/>
        <end position="211"/>
    </location>
</feature>
<keyword evidence="1" id="KW-0812">Transmembrane</keyword>
<dbReference type="Proteomes" id="UP000053477">
    <property type="component" value="Unassembled WGS sequence"/>
</dbReference>
<dbReference type="InParanoid" id="A0A0H2S602"/>
<evidence type="ECO:0000313" key="4">
    <source>
        <dbReference type="Proteomes" id="UP000053477"/>
    </source>
</evidence>
<feature type="domain" description="DUF6533" evidence="2">
    <location>
        <begin position="24"/>
        <end position="67"/>
    </location>
</feature>
<dbReference type="STRING" id="27342.A0A0H2S602"/>
<keyword evidence="4" id="KW-1185">Reference proteome</keyword>